<feature type="domain" description="SWIM-type" evidence="3">
    <location>
        <begin position="122"/>
        <end position="157"/>
    </location>
</feature>
<gene>
    <name evidence="4" type="ORF">GCM10009741_19420</name>
</gene>
<dbReference type="RefSeq" id="WP_344172171.1">
    <property type="nucleotide sequence ID" value="NZ_BAAANC010000001.1"/>
</dbReference>
<proteinExistence type="predicted"/>
<dbReference type="PANTHER" id="PTHR38133:SF1">
    <property type="entry name" value="SLR1429 PROTEIN"/>
    <property type="match status" value="1"/>
</dbReference>
<comment type="caution">
    <text evidence="4">The sequence shown here is derived from an EMBL/GenBank/DDBJ whole genome shotgun (WGS) entry which is preliminary data.</text>
</comment>
<reference evidence="4 5" key="1">
    <citation type="journal article" date="2019" name="Int. J. Syst. Evol. Microbiol.">
        <title>The Global Catalogue of Microorganisms (GCM) 10K type strain sequencing project: providing services to taxonomists for standard genome sequencing and annotation.</title>
        <authorList>
            <consortium name="The Broad Institute Genomics Platform"/>
            <consortium name="The Broad Institute Genome Sequencing Center for Infectious Disease"/>
            <person name="Wu L."/>
            <person name="Ma J."/>
        </authorList>
    </citation>
    <scope>NUCLEOTIDE SEQUENCE [LARGE SCALE GENOMIC DNA]</scope>
    <source>
        <strain evidence="4 5">JCM 14303</strain>
    </source>
</reference>
<feature type="region of interest" description="Disordered" evidence="2">
    <location>
        <begin position="238"/>
        <end position="274"/>
    </location>
</feature>
<name>A0ABN2AHB1_9ACTN</name>
<feature type="compositionally biased region" description="Low complexity" evidence="2">
    <location>
        <begin position="251"/>
        <end position="274"/>
    </location>
</feature>
<dbReference type="InterPro" id="IPR007527">
    <property type="entry name" value="Znf_SWIM"/>
</dbReference>
<accession>A0ABN2AHB1</accession>
<evidence type="ECO:0000313" key="5">
    <source>
        <dbReference type="Proteomes" id="UP001500363"/>
    </source>
</evidence>
<dbReference type="PANTHER" id="PTHR38133">
    <property type="entry name" value="SLR1429 PROTEIN"/>
    <property type="match status" value="1"/>
</dbReference>
<dbReference type="Pfam" id="PF04434">
    <property type="entry name" value="SWIM"/>
    <property type="match status" value="1"/>
</dbReference>
<keyword evidence="1" id="KW-0863">Zinc-finger</keyword>
<evidence type="ECO:0000313" key="4">
    <source>
        <dbReference type="EMBL" id="GAA1519300.1"/>
    </source>
</evidence>
<evidence type="ECO:0000256" key="2">
    <source>
        <dbReference type="SAM" id="MobiDB-lite"/>
    </source>
</evidence>
<dbReference type="PROSITE" id="PS50966">
    <property type="entry name" value="ZF_SWIM"/>
    <property type="match status" value="1"/>
</dbReference>
<keyword evidence="1" id="KW-0862">Zinc</keyword>
<evidence type="ECO:0000256" key="1">
    <source>
        <dbReference type="PROSITE-ProRule" id="PRU00325"/>
    </source>
</evidence>
<keyword evidence="5" id="KW-1185">Reference proteome</keyword>
<sequence>MSAAKGFAPFPAQRGRSTRGRSWWARAWVQAMEDTSLDNGQLKKGRRFANSGQVGTITVSPGRIAAVVEAPEDRYESVVLVEQLSEDDWSRFLDEVGSRAGHIAALLDGEMPHDLVSAAEDAGVQLLPGIGDLDPSCTCDAWELPCQHAAGLSYQVAWLLDDDPFVLLLLRGRSREDLLDELQRRATTGGRDAEGEPAAAAPALNLGVEAAAAFAAHVGALPTDPALPGKVAIEDLPITGTSPLPETAAPSRAAEVGGRAERSGAAATAGRGGRADSAPVLLPLLVLDAARRARGLLNALLAGASEPWVLDEWQDSVRLAAEYPELRERLGGTERLAVGVRAWEYGGAPGLDVLTNVWAPEGGELVRARTEVQAAADEPVELEISGNWLTASAVQLRLDRVGRWHPYQLIGDDWLPAGPADRDPAAAYAVNQTTEGAHQQ</sequence>
<dbReference type="EMBL" id="BAAANC010000001">
    <property type="protein sequence ID" value="GAA1519300.1"/>
    <property type="molecule type" value="Genomic_DNA"/>
</dbReference>
<protein>
    <recommendedName>
        <fullName evidence="3">SWIM-type domain-containing protein</fullName>
    </recommendedName>
</protein>
<organism evidence="4 5">
    <name type="scientific">Kribbella lupini</name>
    <dbReference type="NCBI Taxonomy" id="291602"/>
    <lineage>
        <taxon>Bacteria</taxon>
        <taxon>Bacillati</taxon>
        <taxon>Actinomycetota</taxon>
        <taxon>Actinomycetes</taxon>
        <taxon>Propionibacteriales</taxon>
        <taxon>Kribbellaceae</taxon>
        <taxon>Kribbella</taxon>
    </lineage>
</organism>
<dbReference type="Proteomes" id="UP001500363">
    <property type="component" value="Unassembled WGS sequence"/>
</dbReference>
<keyword evidence="1" id="KW-0479">Metal-binding</keyword>
<evidence type="ECO:0000259" key="3">
    <source>
        <dbReference type="PROSITE" id="PS50966"/>
    </source>
</evidence>